<dbReference type="OrthoDB" id="1162179at2"/>
<dbReference type="PANTHER" id="PTHR39473:SF1">
    <property type="entry name" value="DINB-LIKE DOMAIN-CONTAINING PROTEIN"/>
    <property type="match status" value="1"/>
</dbReference>
<accession>A0A3N0F019</accession>
<dbReference type="Proteomes" id="UP000267469">
    <property type="component" value="Unassembled WGS sequence"/>
</dbReference>
<dbReference type="InterPro" id="IPR034660">
    <property type="entry name" value="DinB/YfiT-like"/>
</dbReference>
<dbReference type="EMBL" id="RJTM01000011">
    <property type="protein sequence ID" value="RNL93518.1"/>
    <property type="molecule type" value="Genomic_DNA"/>
</dbReference>
<proteinExistence type="predicted"/>
<dbReference type="SUPFAM" id="SSF109854">
    <property type="entry name" value="DinB/YfiT-like putative metalloenzymes"/>
    <property type="match status" value="1"/>
</dbReference>
<reference evidence="1 2" key="1">
    <citation type="submission" date="2018-10" db="EMBL/GenBank/DDBJ databases">
        <title>Sinomicrobium pectinilyticum sp. nov., a pectinase-producing bacterium isolated from alkaline and saline soil, and emended description of the genus Sinomicrobium.</title>
        <authorList>
            <person name="Cheng B."/>
            <person name="Li C."/>
            <person name="Lai Q."/>
            <person name="Du M."/>
            <person name="Shao Z."/>
            <person name="Xu P."/>
            <person name="Yang C."/>
        </authorList>
    </citation>
    <scope>NUCLEOTIDE SEQUENCE [LARGE SCALE GENOMIC DNA]</scope>
    <source>
        <strain evidence="1 2">5DNS001</strain>
    </source>
</reference>
<sequence length="163" mass="19070">MLFDSLKSCLDELVDLAGQLTLPEYNSPCPELNGATVGQHYRHIIEFFLCLIHSYETGKVNYDSRQRNRHIETEIPVALEYIKNIGNTIRRTNKPLLLEQTFHTHHICIQSNYFRELLYNLEHTIHHQALIRVAVLKFDRIRISDTFGMAPSTVEYRKKQCAQ</sequence>
<evidence type="ECO:0000313" key="1">
    <source>
        <dbReference type="EMBL" id="RNL93518.1"/>
    </source>
</evidence>
<dbReference type="PANTHER" id="PTHR39473">
    <property type="match status" value="1"/>
</dbReference>
<comment type="caution">
    <text evidence="1">The sequence shown here is derived from an EMBL/GenBank/DDBJ whole genome shotgun (WGS) entry which is preliminary data.</text>
</comment>
<dbReference type="AlphaFoldDB" id="A0A3N0F019"/>
<gene>
    <name evidence="1" type="ORF">ED312_02540</name>
</gene>
<keyword evidence="2" id="KW-1185">Reference proteome</keyword>
<dbReference type="RefSeq" id="WP_123214429.1">
    <property type="nucleotide sequence ID" value="NZ_RJTM01000011.1"/>
</dbReference>
<organism evidence="1 2">
    <name type="scientific">Sinomicrobium pectinilyticum</name>
    <dbReference type="NCBI Taxonomy" id="1084421"/>
    <lineage>
        <taxon>Bacteria</taxon>
        <taxon>Pseudomonadati</taxon>
        <taxon>Bacteroidota</taxon>
        <taxon>Flavobacteriia</taxon>
        <taxon>Flavobacteriales</taxon>
        <taxon>Flavobacteriaceae</taxon>
        <taxon>Sinomicrobium</taxon>
    </lineage>
</organism>
<protein>
    <submittedName>
        <fullName evidence="1">DinB family protein</fullName>
    </submittedName>
</protein>
<name>A0A3N0F019_SINP1</name>
<evidence type="ECO:0000313" key="2">
    <source>
        <dbReference type="Proteomes" id="UP000267469"/>
    </source>
</evidence>